<dbReference type="PANTHER" id="PTHR11364">
    <property type="entry name" value="THIOSULFATE SULFERTANSFERASE"/>
    <property type="match status" value="1"/>
</dbReference>
<keyword evidence="1" id="KW-0808">Transferase</keyword>
<evidence type="ECO:0000259" key="3">
    <source>
        <dbReference type="PROSITE" id="PS50206"/>
    </source>
</evidence>
<evidence type="ECO:0000313" key="4">
    <source>
        <dbReference type="EMBL" id="NQV65344.1"/>
    </source>
</evidence>
<evidence type="ECO:0000256" key="2">
    <source>
        <dbReference type="ARBA" id="ARBA00022737"/>
    </source>
</evidence>
<dbReference type="AlphaFoldDB" id="A0A972VW30"/>
<dbReference type="CDD" id="cd01448">
    <property type="entry name" value="TST_Repeat_1"/>
    <property type="match status" value="1"/>
</dbReference>
<dbReference type="Pfam" id="PF00581">
    <property type="entry name" value="Rhodanese"/>
    <property type="match status" value="2"/>
</dbReference>
<keyword evidence="2" id="KW-0677">Repeat</keyword>
<evidence type="ECO:0000313" key="5">
    <source>
        <dbReference type="Proteomes" id="UP000754644"/>
    </source>
</evidence>
<dbReference type="InterPro" id="IPR036873">
    <property type="entry name" value="Rhodanese-like_dom_sf"/>
</dbReference>
<protein>
    <submittedName>
        <fullName evidence="4">Sulfurtransferase</fullName>
    </submittedName>
</protein>
<feature type="domain" description="Rhodanese" evidence="3">
    <location>
        <begin position="48"/>
        <end position="145"/>
    </location>
</feature>
<sequence>MNYAKPDYLISTADLDAAIANNSSRLRLFDVTISLVPSTQGYNAVSGFDDYQQAHIPGTAFMDIIRDLSDTSSGLGFTLPSAAHLQAAYRAAGIDDDSQVVFYSSGHMMWATRAWWMLHSCGHKNVAVLDGGLSKWQQEGRDLTTEFPPARSGNVFVSLNASLWADKATTLAAVHDGDVCTINALSPEVYSGEAKMSYGRKGHIENSKNVFYDELLDQGCFRPAAELQRVFLAKGLLEKQRVIAYCGGGIAATLDALALALIGHQQVAVYDGSMSEWVKDETLPLITGPEAAAD</sequence>
<dbReference type="GO" id="GO:0004792">
    <property type="term" value="F:thiosulfate-cyanide sulfurtransferase activity"/>
    <property type="evidence" value="ECO:0007669"/>
    <property type="project" value="TreeGrafter"/>
</dbReference>
<organism evidence="4 5">
    <name type="scientific">SAR86 cluster bacterium</name>
    <dbReference type="NCBI Taxonomy" id="2030880"/>
    <lineage>
        <taxon>Bacteria</taxon>
        <taxon>Pseudomonadati</taxon>
        <taxon>Pseudomonadota</taxon>
        <taxon>Gammaproteobacteria</taxon>
        <taxon>SAR86 cluster</taxon>
    </lineage>
</organism>
<dbReference type="SMART" id="SM00450">
    <property type="entry name" value="RHOD"/>
    <property type="match status" value="2"/>
</dbReference>
<dbReference type="InterPro" id="IPR045078">
    <property type="entry name" value="TST/MPST-like"/>
</dbReference>
<gene>
    <name evidence="4" type="ORF">HQ497_08260</name>
</gene>
<name>A0A972VW30_9GAMM</name>
<dbReference type="PROSITE" id="PS50206">
    <property type="entry name" value="RHODANESE_3"/>
    <property type="match status" value="2"/>
</dbReference>
<comment type="caution">
    <text evidence="4">The sequence shown here is derived from an EMBL/GenBank/DDBJ whole genome shotgun (WGS) entry which is preliminary data.</text>
</comment>
<dbReference type="EMBL" id="JABMOJ010000306">
    <property type="protein sequence ID" value="NQV65344.1"/>
    <property type="molecule type" value="Genomic_DNA"/>
</dbReference>
<dbReference type="InterPro" id="IPR001763">
    <property type="entry name" value="Rhodanese-like_dom"/>
</dbReference>
<evidence type="ECO:0000256" key="1">
    <source>
        <dbReference type="ARBA" id="ARBA00022679"/>
    </source>
</evidence>
<accession>A0A972VW30</accession>
<reference evidence="4" key="1">
    <citation type="submission" date="2020-05" db="EMBL/GenBank/DDBJ databases">
        <title>Sulfur intermediates as new biogeochemical hubs in an aquatic model microbial ecosystem.</title>
        <authorList>
            <person name="Vigneron A."/>
        </authorList>
    </citation>
    <scope>NUCLEOTIDE SEQUENCE</scope>
    <source>
        <strain evidence="4">Bin.250</strain>
    </source>
</reference>
<dbReference type="Gene3D" id="3.40.250.10">
    <property type="entry name" value="Rhodanese-like domain"/>
    <property type="match status" value="2"/>
</dbReference>
<dbReference type="PANTHER" id="PTHR11364:SF27">
    <property type="entry name" value="SULFURTRANSFERASE"/>
    <property type="match status" value="1"/>
</dbReference>
<proteinExistence type="predicted"/>
<feature type="domain" description="Rhodanese" evidence="3">
    <location>
        <begin position="200"/>
        <end position="282"/>
    </location>
</feature>
<dbReference type="SUPFAM" id="SSF52821">
    <property type="entry name" value="Rhodanese/Cell cycle control phosphatase"/>
    <property type="match status" value="2"/>
</dbReference>
<dbReference type="Proteomes" id="UP000754644">
    <property type="component" value="Unassembled WGS sequence"/>
</dbReference>